<accession>A0A918FSI6</accession>
<feature type="signal peptide" evidence="2">
    <location>
        <begin position="1"/>
        <end position="33"/>
    </location>
</feature>
<sequence>MSGRFSARPSAPCVRAVAAALLTVTALIAAANAGPAAASGSAPAAPVTRHDTAEDR</sequence>
<dbReference type="EMBL" id="BMTL01000004">
    <property type="protein sequence ID" value="GGR73868.1"/>
    <property type="molecule type" value="Genomic_DNA"/>
</dbReference>
<reference evidence="3" key="2">
    <citation type="submission" date="2020-09" db="EMBL/GenBank/DDBJ databases">
        <authorList>
            <person name="Sun Q."/>
            <person name="Ohkuma M."/>
        </authorList>
    </citation>
    <scope>NUCLEOTIDE SEQUENCE</scope>
    <source>
        <strain evidence="3">JCM 4386</strain>
    </source>
</reference>
<feature type="region of interest" description="Disordered" evidence="1">
    <location>
        <begin position="33"/>
        <end position="56"/>
    </location>
</feature>
<reference evidence="3" key="1">
    <citation type="journal article" date="2014" name="Int. J. Syst. Evol. Microbiol.">
        <title>Complete genome sequence of Corynebacterium casei LMG S-19264T (=DSM 44701T), isolated from a smear-ripened cheese.</title>
        <authorList>
            <consortium name="US DOE Joint Genome Institute (JGI-PGF)"/>
            <person name="Walter F."/>
            <person name="Albersmeier A."/>
            <person name="Kalinowski J."/>
            <person name="Ruckert C."/>
        </authorList>
    </citation>
    <scope>NUCLEOTIDE SEQUENCE</scope>
    <source>
        <strain evidence="3">JCM 4386</strain>
    </source>
</reference>
<dbReference type="RefSeq" id="WP_190148105.1">
    <property type="nucleotide sequence ID" value="NZ_BMTL01000004.1"/>
</dbReference>
<organism evidence="3 4">
    <name type="scientific">Streptomyces humidus</name>
    <dbReference type="NCBI Taxonomy" id="52259"/>
    <lineage>
        <taxon>Bacteria</taxon>
        <taxon>Bacillati</taxon>
        <taxon>Actinomycetota</taxon>
        <taxon>Actinomycetes</taxon>
        <taxon>Kitasatosporales</taxon>
        <taxon>Streptomycetaceae</taxon>
        <taxon>Streptomyces</taxon>
    </lineage>
</organism>
<keyword evidence="4" id="KW-1185">Reference proteome</keyword>
<evidence type="ECO:0000313" key="3">
    <source>
        <dbReference type="EMBL" id="GGR73868.1"/>
    </source>
</evidence>
<proteinExistence type="predicted"/>
<name>A0A918FSI6_9ACTN</name>
<feature type="chain" id="PRO_5038446849" evidence="2">
    <location>
        <begin position="34"/>
        <end position="56"/>
    </location>
</feature>
<comment type="caution">
    <text evidence="3">The sequence shown here is derived from an EMBL/GenBank/DDBJ whole genome shotgun (WGS) entry which is preliminary data.</text>
</comment>
<gene>
    <name evidence="3" type="ORF">GCM10010269_11060</name>
</gene>
<feature type="compositionally biased region" description="Low complexity" evidence="1">
    <location>
        <begin position="33"/>
        <end position="46"/>
    </location>
</feature>
<dbReference type="AlphaFoldDB" id="A0A918FSI6"/>
<dbReference type="Proteomes" id="UP000606194">
    <property type="component" value="Unassembled WGS sequence"/>
</dbReference>
<evidence type="ECO:0000313" key="4">
    <source>
        <dbReference type="Proteomes" id="UP000606194"/>
    </source>
</evidence>
<evidence type="ECO:0000256" key="1">
    <source>
        <dbReference type="SAM" id="MobiDB-lite"/>
    </source>
</evidence>
<evidence type="ECO:0000256" key="2">
    <source>
        <dbReference type="SAM" id="SignalP"/>
    </source>
</evidence>
<keyword evidence="2" id="KW-0732">Signal</keyword>
<protein>
    <submittedName>
        <fullName evidence="3">Uncharacterized protein</fullName>
    </submittedName>
</protein>